<evidence type="ECO:0000313" key="3">
    <source>
        <dbReference type="Proteomes" id="UP001066276"/>
    </source>
</evidence>
<dbReference type="Proteomes" id="UP001066276">
    <property type="component" value="Chromosome 10"/>
</dbReference>
<reference evidence="2" key="1">
    <citation type="journal article" date="2022" name="bioRxiv">
        <title>Sequencing and chromosome-scale assembly of the giantPleurodeles waltlgenome.</title>
        <authorList>
            <person name="Brown T."/>
            <person name="Elewa A."/>
            <person name="Iarovenko S."/>
            <person name="Subramanian E."/>
            <person name="Araus A.J."/>
            <person name="Petzold A."/>
            <person name="Susuki M."/>
            <person name="Suzuki K.-i.T."/>
            <person name="Hayashi T."/>
            <person name="Toyoda A."/>
            <person name="Oliveira C."/>
            <person name="Osipova E."/>
            <person name="Leigh N.D."/>
            <person name="Simon A."/>
            <person name="Yun M.H."/>
        </authorList>
    </citation>
    <scope>NUCLEOTIDE SEQUENCE</scope>
    <source>
        <strain evidence="2">20211129_DDA</strain>
        <tissue evidence="2">Liver</tissue>
    </source>
</reference>
<organism evidence="2 3">
    <name type="scientific">Pleurodeles waltl</name>
    <name type="common">Iberian ribbed newt</name>
    <dbReference type="NCBI Taxonomy" id="8319"/>
    <lineage>
        <taxon>Eukaryota</taxon>
        <taxon>Metazoa</taxon>
        <taxon>Chordata</taxon>
        <taxon>Craniata</taxon>
        <taxon>Vertebrata</taxon>
        <taxon>Euteleostomi</taxon>
        <taxon>Amphibia</taxon>
        <taxon>Batrachia</taxon>
        <taxon>Caudata</taxon>
        <taxon>Salamandroidea</taxon>
        <taxon>Salamandridae</taxon>
        <taxon>Pleurodelinae</taxon>
        <taxon>Pleurodeles</taxon>
    </lineage>
</organism>
<evidence type="ECO:0000313" key="2">
    <source>
        <dbReference type="EMBL" id="KAJ1100328.1"/>
    </source>
</evidence>
<feature type="region of interest" description="Disordered" evidence="1">
    <location>
        <begin position="1"/>
        <end position="23"/>
    </location>
</feature>
<feature type="region of interest" description="Disordered" evidence="1">
    <location>
        <begin position="136"/>
        <end position="156"/>
    </location>
</feature>
<name>A0AAV7MAF7_PLEWA</name>
<feature type="region of interest" description="Disordered" evidence="1">
    <location>
        <begin position="66"/>
        <end position="99"/>
    </location>
</feature>
<gene>
    <name evidence="2" type="ORF">NDU88_005414</name>
</gene>
<dbReference type="AlphaFoldDB" id="A0AAV7MAF7"/>
<evidence type="ECO:0000256" key="1">
    <source>
        <dbReference type="SAM" id="MobiDB-lite"/>
    </source>
</evidence>
<accession>A0AAV7MAF7</accession>
<sequence>MPEQHGVVVGVRPSSHTHRKPSAVTPTAAAVAAAASLTTAGSVERARPRTNAAAAAAASLITAGSAEGARGPTPWRHSCTAASAVSRREAAASPARRPAIKVDIGRWVTTRLCSSQSPAPRTEDCPPEKIQLCNYYEDPLPPRQRTPTQAALETQR</sequence>
<feature type="compositionally biased region" description="Polar residues" evidence="1">
    <location>
        <begin position="145"/>
        <end position="156"/>
    </location>
</feature>
<feature type="compositionally biased region" description="Low complexity" evidence="1">
    <location>
        <begin position="81"/>
        <end position="97"/>
    </location>
</feature>
<dbReference type="EMBL" id="JANPWB010000014">
    <property type="protein sequence ID" value="KAJ1100328.1"/>
    <property type="molecule type" value="Genomic_DNA"/>
</dbReference>
<keyword evidence="3" id="KW-1185">Reference proteome</keyword>
<protein>
    <submittedName>
        <fullName evidence="2">Uncharacterized protein</fullName>
    </submittedName>
</protein>
<proteinExistence type="predicted"/>
<comment type="caution">
    <text evidence="2">The sequence shown here is derived from an EMBL/GenBank/DDBJ whole genome shotgun (WGS) entry which is preliminary data.</text>
</comment>